<accession>I5B3C7</accession>
<keyword evidence="1" id="KW-0808">Transferase</keyword>
<reference evidence="1 2" key="1">
    <citation type="submission" date="2011-09" db="EMBL/GenBank/DDBJ databases">
        <authorList>
            <consortium name="US DOE Joint Genome Institute (JGI-PGF)"/>
            <person name="Lucas S."/>
            <person name="Han J."/>
            <person name="Lapidus A."/>
            <person name="Cheng J.-F."/>
            <person name="Goodwin L."/>
            <person name="Pitluck S."/>
            <person name="Peters L."/>
            <person name="Land M.L."/>
            <person name="Hauser L."/>
            <person name="Orellana R."/>
            <person name="Lovley D."/>
            <person name="Woyke T.J."/>
        </authorList>
    </citation>
    <scope>NUCLEOTIDE SEQUENCE [LARGE SCALE GENOMIC DNA]</scope>
    <source>
        <strain evidence="1 2">2ac9</strain>
    </source>
</reference>
<name>I5B3C7_9BACT</name>
<organism evidence="1 2">
    <name type="scientific">Desulfobacter postgatei 2ac9</name>
    <dbReference type="NCBI Taxonomy" id="879212"/>
    <lineage>
        <taxon>Bacteria</taxon>
        <taxon>Pseudomonadati</taxon>
        <taxon>Thermodesulfobacteriota</taxon>
        <taxon>Desulfobacteria</taxon>
        <taxon>Desulfobacterales</taxon>
        <taxon>Desulfobacteraceae</taxon>
        <taxon>Desulfobacter</taxon>
    </lineage>
</organism>
<dbReference type="Proteomes" id="UP000005778">
    <property type="component" value="Chromosome"/>
</dbReference>
<dbReference type="STRING" id="879212.DespoDRAFT_02097"/>
<reference evidence="1 2" key="2">
    <citation type="submission" date="2012-02" db="EMBL/GenBank/DDBJ databases">
        <title>Improved High-Quality Draft sequence of Desulfobacter postgatei 2ac9.</title>
        <authorList>
            <consortium name="US DOE Joint Genome Institute"/>
            <person name="Lucas S."/>
            <person name="Han J."/>
            <person name="Lapidus A."/>
            <person name="Cheng J.-F."/>
            <person name="Goodwin L."/>
            <person name="Pitluck S."/>
            <person name="Peters L."/>
            <person name="Ovchinnikova G."/>
            <person name="Held B."/>
            <person name="Detter J.C."/>
            <person name="Han C."/>
            <person name="Tapia R."/>
            <person name="Land M."/>
            <person name="Hauser L."/>
            <person name="Kyrpides N."/>
            <person name="Ivanova N."/>
            <person name="Pagani I."/>
            <person name="Orellana R."/>
            <person name="Lovley D."/>
            <person name="Woyke T."/>
        </authorList>
    </citation>
    <scope>NUCLEOTIDE SEQUENCE [LARGE SCALE GENOMIC DNA]</scope>
    <source>
        <strain evidence="1 2">2ac9</strain>
    </source>
</reference>
<evidence type="ECO:0000313" key="1">
    <source>
        <dbReference type="EMBL" id="EIM63990.1"/>
    </source>
</evidence>
<dbReference type="Pfam" id="PF07357">
    <property type="entry name" value="DRAT"/>
    <property type="match status" value="1"/>
</dbReference>
<dbReference type="HOGENOM" id="CLU_965134_0_0_7"/>
<dbReference type="InterPro" id="IPR009953">
    <property type="entry name" value="DRA_trans"/>
</dbReference>
<dbReference type="GO" id="GO:0009399">
    <property type="term" value="P:nitrogen fixation"/>
    <property type="evidence" value="ECO:0007669"/>
    <property type="project" value="InterPro"/>
</dbReference>
<evidence type="ECO:0000313" key="2">
    <source>
        <dbReference type="Proteomes" id="UP000005778"/>
    </source>
</evidence>
<dbReference type="AlphaFoldDB" id="I5B3C7"/>
<keyword evidence="2" id="KW-1185">Reference proteome</keyword>
<dbReference type="GO" id="GO:0030701">
    <property type="term" value="F:NAD+-dinitrogen-reductase ADP-D-ribosyltransferase activity"/>
    <property type="evidence" value="ECO:0007669"/>
    <property type="project" value="InterPro"/>
</dbReference>
<proteinExistence type="predicted"/>
<dbReference type="OrthoDB" id="183043at2"/>
<dbReference type="EMBL" id="CM001488">
    <property type="protein sequence ID" value="EIM63990.1"/>
    <property type="molecule type" value="Genomic_DNA"/>
</dbReference>
<dbReference type="eggNOG" id="ENOG502Z8KN">
    <property type="taxonomic scope" value="Bacteria"/>
</dbReference>
<dbReference type="RefSeq" id="WP_004073376.1">
    <property type="nucleotide sequence ID" value="NZ_CM001488.1"/>
</dbReference>
<sequence>MSHYHYQYSLCSVPSWVIGSREFNANPTSLSVHGVRATHAHFFKQLDALSSWEERARIFQDYMEVAFHLHQWREKGNVGQLLSIKHSYLRFLRGWLFDADSVEGAVLKGWVQTRMGLPPIYHGGRINGRESKEYLSYMKDRMKGSARTNGIFNQLDLLYEFVQYEMKRRDPDTIHITLFRGVHGFYDHELLEWDKKTGKGVVRLNNLNSFTHDFERAWEFGTFVIEARVPVSKIFFDGAFLHAGILKGEEEVLVIGGVYDISRRII</sequence>
<protein>
    <submittedName>
        <fullName evidence="1">Dinitrogenase reductase ADP-ribosyltransferase (DRAT)</fullName>
    </submittedName>
</protein>
<gene>
    <name evidence="1" type="ORF">DespoDRAFT_02097</name>
</gene>